<sequence>MKRIGNLWEEIISYQNIILAAKKAQRGKRFRPNVLEFNYNLENEIITLKQELETQTYIPSDYKVFQIIDPKPRQISAAPYRDRVVHHALCNVIAPIFEKSFITDSYANRRGFGTHKALRRFIKFAQASRYILQCDIKKYFPTIDHAILKQIIRRKIKCPKTLWLIDLIIDHSNPQEPVQLYFSGDDLLSPLAHRKGLPLGNLTSQFFANIYLNEFDHFVKERLQAKRYVRYVDDFAIFSDDLDFLKFAKLEIELYLAKIRLQLHSGKTQIFETKYGINFVGFRIVNNQIRVISKNIRRGRKRLNRLYKQVSLGEASTDQIQSSIQAWRGHLQHGNTWQLQQQLFSGLGFAQDAREGANP</sequence>
<dbReference type="CDD" id="cd01646">
    <property type="entry name" value="RT_Bac_retron_I"/>
    <property type="match status" value="1"/>
</dbReference>
<evidence type="ECO:0000259" key="1">
    <source>
        <dbReference type="PROSITE" id="PS50878"/>
    </source>
</evidence>
<dbReference type="GO" id="GO:0003964">
    <property type="term" value="F:RNA-directed DNA polymerase activity"/>
    <property type="evidence" value="ECO:0007669"/>
    <property type="project" value="UniProtKB-KW"/>
</dbReference>
<reference evidence="2" key="2">
    <citation type="submission" date="2020-08" db="EMBL/GenBank/DDBJ databases">
        <authorList>
            <person name="Chen M."/>
            <person name="Teng W."/>
            <person name="Zhao L."/>
            <person name="Hu C."/>
            <person name="Zhou Y."/>
            <person name="Han B."/>
            <person name="Song L."/>
            <person name="Shu W."/>
        </authorList>
    </citation>
    <scope>NUCLEOTIDE SEQUENCE</scope>
    <source>
        <strain evidence="2">FACHB-1277</strain>
    </source>
</reference>
<dbReference type="AlphaFoldDB" id="A0A926Z6Z5"/>
<dbReference type="Pfam" id="PF00078">
    <property type="entry name" value="RVT_1"/>
    <property type="match status" value="1"/>
</dbReference>
<dbReference type="PANTHER" id="PTHR34047">
    <property type="entry name" value="NUCLEAR INTRON MATURASE 1, MITOCHONDRIAL-RELATED"/>
    <property type="match status" value="1"/>
</dbReference>
<comment type="caution">
    <text evidence="2">The sequence shown here is derived from an EMBL/GenBank/DDBJ whole genome shotgun (WGS) entry which is preliminary data.</text>
</comment>
<reference evidence="2" key="1">
    <citation type="journal article" date="2015" name="ISME J.">
        <title>Draft Genome Sequence of Streptomyces incarnatus NRRL8089, which Produces the Nucleoside Antibiotic Sinefungin.</title>
        <authorList>
            <person name="Oshima K."/>
            <person name="Hattori M."/>
            <person name="Shimizu H."/>
            <person name="Fukuda K."/>
            <person name="Nemoto M."/>
            <person name="Inagaki K."/>
            <person name="Tamura T."/>
        </authorList>
    </citation>
    <scope>NUCLEOTIDE SEQUENCE</scope>
    <source>
        <strain evidence="2">FACHB-1277</strain>
    </source>
</reference>
<accession>A0A926Z6Z5</accession>
<dbReference type="PANTHER" id="PTHR34047:SF8">
    <property type="entry name" value="PROTEIN YKFC"/>
    <property type="match status" value="1"/>
</dbReference>
<keyword evidence="2" id="KW-0695">RNA-directed DNA polymerase</keyword>
<proteinExistence type="predicted"/>
<dbReference type="PROSITE" id="PS50878">
    <property type="entry name" value="RT_POL"/>
    <property type="match status" value="1"/>
</dbReference>
<dbReference type="Proteomes" id="UP000631421">
    <property type="component" value="Unassembled WGS sequence"/>
</dbReference>
<keyword evidence="2" id="KW-0808">Transferase</keyword>
<dbReference type="RefSeq" id="WP_190351682.1">
    <property type="nucleotide sequence ID" value="NZ_JACJPY010000047.1"/>
</dbReference>
<name>A0A926Z6Z5_9CYAN</name>
<dbReference type="InterPro" id="IPR000477">
    <property type="entry name" value="RT_dom"/>
</dbReference>
<evidence type="ECO:0000313" key="2">
    <source>
        <dbReference type="EMBL" id="MBD2151265.1"/>
    </source>
</evidence>
<dbReference type="SUPFAM" id="SSF56672">
    <property type="entry name" value="DNA/RNA polymerases"/>
    <property type="match status" value="1"/>
</dbReference>
<dbReference type="InterPro" id="IPR051083">
    <property type="entry name" value="GrpII_Intron_Splice-Mob/Def"/>
</dbReference>
<evidence type="ECO:0000313" key="3">
    <source>
        <dbReference type="Proteomes" id="UP000631421"/>
    </source>
</evidence>
<dbReference type="InterPro" id="IPR043502">
    <property type="entry name" value="DNA/RNA_pol_sf"/>
</dbReference>
<organism evidence="2 3">
    <name type="scientific">Pseudanabaena cinerea FACHB-1277</name>
    <dbReference type="NCBI Taxonomy" id="2949581"/>
    <lineage>
        <taxon>Bacteria</taxon>
        <taxon>Bacillati</taxon>
        <taxon>Cyanobacteriota</taxon>
        <taxon>Cyanophyceae</taxon>
        <taxon>Pseudanabaenales</taxon>
        <taxon>Pseudanabaenaceae</taxon>
        <taxon>Pseudanabaena</taxon>
        <taxon>Pseudanabaena cinerea</taxon>
    </lineage>
</organism>
<feature type="domain" description="Reverse transcriptase" evidence="1">
    <location>
        <begin position="1"/>
        <end position="284"/>
    </location>
</feature>
<protein>
    <submittedName>
        <fullName evidence="2">RNA-directed DNA polymerase</fullName>
    </submittedName>
</protein>
<dbReference type="EMBL" id="JACJPY010000047">
    <property type="protein sequence ID" value="MBD2151265.1"/>
    <property type="molecule type" value="Genomic_DNA"/>
</dbReference>
<keyword evidence="2" id="KW-0548">Nucleotidyltransferase</keyword>
<gene>
    <name evidence="2" type="ORF">H6F44_14200</name>
</gene>
<keyword evidence="3" id="KW-1185">Reference proteome</keyword>